<dbReference type="EMBL" id="KZ805635">
    <property type="protein sequence ID" value="PVH92895.1"/>
    <property type="molecule type" value="Genomic_DNA"/>
</dbReference>
<dbReference type="InterPro" id="IPR036864">
    <property type="entry name" value="Zn2-C6_fun-type_DNA-bd_sf"/>
</dbReference>
<dbReference type="SUPFAM" id="SSF57701">
    <property type="entry name" value="Zn2/Cys6 DNA-binding domain"/>
    <property type="match status" value="1"/>
</dbReference>
<dbReference type="PROSITE" id="PS00463">
    <property type="entry name" value="ZN2_CY6_FUNGAL_1"/>
    <property type="match status" value="1"/>
</dbReference>
<evidence type="ECO:0000256" key="4">
    <source>
        <dbReference type="SAM" id="MobiDB-lite"/>
    </source>
</evidence>
<name>A0A2V1D4H7_9PLEO</name>
<keyword evidence="3" id="KW-0175">Coiled coil</keyword>
<keyword evidence="2" id="KW-0539">Nucleus</keyword>
<evidence type="ECO:0000256" key="1">
    <source>
        <dbReference type="ARBA" id="ARBA00022723"/>
    </source>
</evidence>
<dbReference type="PANTHER" id="PTHR47256:SF1">
    <property type="entry name" value="ZN(II)2CYS6 TRANSCRIPTION FACTOR (EUROFUNG)"/>
    <property type="match status" value="1"/>
</dbReference>
<dbReference type="AlphaFoldDB" id="A0A2V1D4H7"/>
<evidence type="ECO:0000259" key="5">
    <source>
        <dbReference type="PROSITE" id="PS50048"/>
    </source>
</evidence>
<protein>
    <recommendedName>
        <fullName evidence="5">Zn(2)-C6 fungal-type domain-containing protein</fullName>
    </recommendedName>
</protein>
<dbReference type="InterPro" id="IPR007219">
    <property type="entry name" value="XnlR_reg_dom"/>
</dbReference>
<dbReference type="OrthoDB" id="426882at2759"/>
<dbReference type="Gene3D" id="4.10.240.10">
    <property type="entry name" value="Zn(2)-C6 fungal-type DNA-binding domain"/>
    <property type="match status" value="1"/>
</dbReference>
<reference evidence="6 7" key="1">
    <citation type="journal article" date="2018" name="Sci. Rep.">
        <title>Comparative genomics provides insights into the lifestyle and reveals functional heterogeneity of dark septate endophytic fungi.</title>
        <authorList>
            <person name="Knapp D.G."/>
            <person name="Nemeth J.B."/>
            <person name="Barry K."/>
            <person name="Hainaut M."/>
            <person name="Henrissat B."/>
            <person name="Johnson J."/>
            <person name="Kuo A."/>
            <person name="Lim J.H.P."/>
            <person name="Lipzen A."/>
            <person name="Nolan M."/>
            <person name="Ohm R.A."/>
            <person name="Tamas L."/>
            <person name="Grigoriev I.V."/>
            <person name="Spatafora J.W."/>
            <person name="Nagy L.G."/>
            <person name="Kovacs G.M."/>
        </authorList>
    </citation>
    <scope>NUCLEOTIDE SEQUENCE [LARGE SCALE GENOMIC DNA]</scope>
    <source>
        <strain evidence="6 7">DSE2036</strain>
    </source>
</reference>
<feature type="domain" description="Zn(2)-C6 fungal-type" evidence="5">
    <location>
        <begin position="38"/>
        <end position="68"/>
    </location>
</feature>
<feature type="region of interest" description="Disordered" evidence="4">
    <location>
        <begin position="1"/>
        <end position="32"/>
    </location>
</feature>
<feature type="coiled-coil region" evidence="3">
    <location>
        <begin position="66"/>
        <end position="100"/>
    </location>
</feature>
<dbReference type="InterPro" id="IPR001138">
    <property type="entry name" value="Zn2Cys6_DnaBD"/>
</dbReference>
<keyword evidence="7" id="KW-1185">Reference proteome</keyword>
<dbReference type="STRING" id="97972.A0A2V1D4H7"/>
<dbReference type="PANTHER" id="PTHR47256">
    <property type="entry name" value="ZN(II)2CYS6 TRANSCRIPTION FACTOR (EUROFUNG)-RELATED"/>
    <property type="match status" value="1"/>
</dbReference>
<evidence type="ECO:0000313" key="7">
    <source>
        <dbReference type="Proteomes" id="UP000244855"/>
    </source>
</evidence>
<dbReference type="GO" id="GO:0000981">
    <property type="term" value="F:DNA-binding transcription factor activity, RNA polymerase II-specific"/>
    <property type="evidence" value="ECO:0007669"/>
    <property type="project" value="InterPro"/>
</dbReference>
<dbReference type="Pfam" id="PF00172">
    <property type="entry name" value="Zn_clus"/>
    <property type="match status" value="1"/>
</dbReference>
<dbReference type="SMART" id="SM00066">
    <property type="entry name" value="GAL4"/>
    <property type="match status" value="1"/>
</dbReference>
<accession>A0A2V1D4H7</accession>
<dbReference type="InterPro" id="IPR053187">
    <property type="entry name" value="Notoamide_regulator"/>
</dbReference>
<dbReference type="GO" id="GO:0008270">
    <property type="term" value="F:zinc ion binding"/>
    <property type="evidence" value="ECO:0007669"/>
    <property type="project" value="InterPro"/>
</dbReference>
<sequence>MEETQRGNLRPLRPILPAPAGGRRTAPEQPKRARISAACEACRTRKTKCNGHRPKCNQCVTRVTDCQYAETDSRQIRRRYDQLKEKHNAHEELIEMLQTMPEREAMEILRRIRAGDNVQAILQHVQEGNLLMELSVIPESNFRYEFPYILEMPAQLKTPDNKVFRSVLHEAIQAFEQPPTRNKGTLKRYGSPYLKPLHAAEMIDPLLSDACPSRWTNVSSDDRLMRRLLGAFFIHEYPWMTIFHKDYFLEDMISGQTRFCSSLLVNAILAKASTVYEGLPNKTMFWDPQNLGYRFLAEARRLWELIAETASLTTIQAGYLITAVYNVNGLDKIGLSYTLQAISMAYKMDLFRLSITDEYKLQNAKAITAWSLFSWQFMLSYYYFRPPYLPDPPGLPLPDPDKDSRWYPEIWLRYPQDKELYPMFLGHCFKTTCELHTILNGIAATAFSLSEKPRRLRWEEVSRFQARLYAWHDALPNQLSSRWSVFPIHLKIQSEYYSVLIMLFDSQLATADNIPRPLTTDQKEAAEIITAHAKVQLESLIRIYYLRHCFKAYDSHLMMFLTHLGNVTLARLAQAEQGTTHIPSEMIEALRSTLVLVLKGLYEQSQNYHVCSVVFRIMKESLSARDQNFVGQFIEIKDPVLDKEAILKASTVNSHWVFPRIKLNDSPEAARIETLAQEFARLSQEDAGTK</sequence>
<gene>
    <name evidence="6" type="ORF">DM02DRAFT_604691</name>
</gene>
<proteinExistence type="predicted"/>
<keyword evidence="1" id="KW-0479">Metal-binding</keyword>
<dbReference type="Proteomes" id="UP000244855">
    <property type="component" value="Unassembled WGS sequence"/>
</dbReference>
<organism evidence="6 7">
    <name type="scientific">Periconia macrospinosa</name>
    <dbReference type="NCBI Taxonomy" id="97972"/>
    <lineage>
        <taxon>Eukaryota</taxon>
        <taxon>Fungi</taxon>
        <taxon>Dikarya</taxon>
        <taxon>Ascomycota</taxon>
        <taxon>Pezizomycotina</taxon>
        <taxon>Dothideomycetes</taxon>
        <taxon>Pleosporomycetidae</taxon>
        <taxon>Pleosporales</taxon>
        <taxon>Massarineae</taxon>
        <taxon>Periconiaceae</taxon>
        <taxon>Periconia</taxon>
    </lineage>
</organism>
<dbReference type="GO" id="GO:0006351">
    <property type="term" value="P:DNA-templated transcription"/>
    <property type="evidence" value="ECO:0007669"/>
    <property type="project" value="InterPro"/>
</dbReference>
<dbReference type="PROSITE" id="PS50048">
    <property type="entry name" value="ZN2_CY6_FUNGAL_2"/>
    <property type="match status" value="1"/>
</dbReference>
<evidence type="ECO:0000256" key="3">
    <source>
        <dbReference type="SAM" id="Coils"/>
    </source>
</evidence>
<dbReference type="CDD" id="cd00067">
    <property type="entry name" value="GAL4"/>
    <property type="match status" value="1"/>
</dbReference>
<dbReference type="GO" id="GO:0003677">
    <property type="term" value="F:DNA binding"/>
    <property type="evidence" value="ECO:0007669"/>
    <property type="project" value="InterPro"/>
</dbReference>
<feature type="compositionally biased region" description="Low complexity" evidence="4">
    <location>
        <begin position="9"/>
        <end position="20"/>
    </location>
</feature>
<evidence type="ECO:0000256" key="2">
    <source>
        <dbReference type="ARBA" id="ARBA00023242"/>
    </source>
</evidence>
<dbReference type="Pfam" id="PF04082">
    <property type="entry name" value="Fungal_trans"/>
    <property type="match status" value="1"/>
</dbReference>
<dbReference type="CDD" id="cd12148">
    <property type="entry name" value="fungal_TF_MHR"/>
    <property type="match status" value="1"/>
</dbReference>
<evidence type="ECO:0000313" key="6">
    <source>
        <dbReference type="EMBL" id="PVH92895.1"/>
    </source>
</evidence>